<keyword evidence="7 12" id="KW-0406">Ion transport</keyword>
<keyword evidence="12" id="KW-0479">Metal-binding</keyword>
<dbReference type="InterPro" id="IPR003691">
    <property type="entry name" value="FluC"/>
</dbReference>
<accession>A0ABR6X3G1</accession>
<dbReference type="PANTHER" id="PTHR28259:SF1">
    <property type="entry name" value="FLUORIDE EXPORT PROTEIN 1-RELATED"/>
    <property type="match status" value="1"/>
</dbReference>
<comment type="activity regulation">
    <text evidence="12">Na(+) is not transported, but it plays an essential structural role and its presence is essential for fluoride channel function.</text>
</comment>
<dbReference type="NCBIfam" id="TIGR00494">
    <property type="entry name" value="crcB"/>
    <property type="match status" value="1"/>
</dbReference>
<proteinExistence type="inferred from homology"/>
<protein>
    <recommendedName>
        <fullName evidence="12">Fluoride-specific ion channel FluC</fullName>
    </recommendedName>
</protein>
<keyword evidence="6 12" id="KW-0915">Sodium</keyword>
<feature type="transmembrane region" description="Helical" evidence="12">
    <location>
        <begin position="34"/>
        <end position="58"/>
    </location>
</feature>
<reference evidence="13 14" key="1">
    <citation type="submission" date="2020-08" db="EMBL/GenBank/DDBJ databases">
        <title>Novel species isolated from subtropical streams in China.</title>
        <authorList>
            <person name="Lu H."/>
        </authorList>
    </citation>
    <scope>NUCLEOTIDE SEQUENCE [LARGE SCALE GENOMIC DNA]</scope>
    <source>
        <strain evidence="13 14">KACC 16656</strain>
    </source>
</reference>
<dbReference type="RefSeq" id="WP_186922416.1">
    <property type="nucleotide sequence ID" value="NZ_JACOFW010000007.1"/>
</dbReference>
<evidence type="ECO:0000256" key="11">
    <source>
        <dbReference type="ARBA" id="ARBA00035585"/>
    </source>
</evidence>
<comment type="caution">
    <text evidence="13">The sequence shown here is derived from an EMBL/GenBank/DDBJ whole genome shotgun (WGS) entry which is preliminary data.</text>
</comment>
<feature type="transmembrane region" description="Helical" evidence="12">
    <location>
        <begin position="100"/>
        <end position="124"/>
    </location>
</feature>
<evidence type="ECO:0000313" key="14">
    <source>
        <dbReference type="Proteomes" id="UP000648257"/>
    </source>
</evidence>
<evidence type="ECO:0000256" key="1">
    <source>
        <dbReference type="ARBA" id="ARBA00004651"/>
    </source>
</evidence>
<feature type="binding site" evidence="12">
    <location>
        <position position="81"/>
    </location>
    <ligand>
        <name>Na(+)</name>
        <dbReference type="ChEBI" id="CHEBI:29101"/>
        <note>structural</note>
    </ligand>
</feature>
<feature type="transmembrane region" description="Helical" evidence="12">
    <location>
        <begin position="70"/>
        <end position="88"/>
    </location>
</feature>
<evidence type="ECO:0000256" key="12">
    <source>
        <dbReference type="HAMAP-Rule" id="MF_00454"/>
    </source>
</evidence>
<feature type="binding site" evidence="12">
    <location>
        <position position="78"/>
    </location>
    <ligand>
        <name>Na(+)</name>
        <dbReference type="ChEBI" id="CHEBI:29101"/>
        <note>structural</note>
    </ligand>
</feature>
<keyword evidence="3" id="KW-0997">Cell inner membrane</keyword>
<dbReference type="EMBL" id="JACOFW010000007">
    <property type="protein sequence ID" value="MBC3807326.1"/>
    <property type="molecule type" value="Genomic_DNA"/>
</dbReference>
<keyword evidence="14" id="KW-1185">Reference proteome</keyword>
<evidence type="ECO:0000256" key="9">
    <source>
        <dbReference type="ARBA" id="ARBA00023303"/>
    </source>
</evidence>
<comment type="subcellular location">
    <subcellularLocation>
        <location evidence="1 12">Cell membrane</location>
        <topology evidence="1 12">Multi-pass membrane protein</topology>
    </subcellularLocation>
</comment>
<keyword evidence="5 12" id="KW-1133">Transmembrane helix</keyword>
<comment type="catalytic activity">
    <reaction evidence="11">
        <text>fluoride(in) = fluoride(out)</text>
        <dbReference type="Rhea" id="RHEA:76159"/>
        <dbReference type="ChEBI" id="CHEBI:17051"/>
    </reaction>
    <physiologicalReaction direction="left-to-right" evidence="11">
        <dbReference type="Rhea" id="RHEA:76160"/>
    </physiologicalReaction>
</comment>
<dbReference type="Proteomes" id="UP000648257">
    <property type="component" value="Unassembled WGS sequence"/>
</dbReference>
<evidence type="ECO:0000256" key="10">
    <source>
        <dbReference type="ARBA" id="ARBA00035120"/>
    </source>
</evidence>
<evidence type="ECO:0000256" key="8">
    <source>
        <dbReference type="ARBA" id="ARBA00023136"/>
    </source>
</evidence>
<comment type="function">
    <text evidence="12">Fluoride-specific ion channel. Important for reducing fluoride concentration in the cell, thus reducing its toxicity.</text>
</comment>
<evidence type="ECO:0000256" key="4">
    <source>
        <dbReference type="ARBA" id="ARBA00022692"/>
    </source>
</evidence>
<evidence type="ECO:0000256" key="3">
    <source>
        <dbReference type="ARBA" id="ARBA00022519"/>
    </source>
</evidence>
<keyword evidence="4 12" id="KW-0812">Transmembrane</keyword>
<dbReference type="HAMAP" id="MF_00454">
    <property type="entry name" value="FluC"/>
    <property type="match status" value="1"/>
</dbReference>
<gene>
    <name evidence="12 13" type="primary">crcB</name>
    <name evidence="12" type="synonym">fluC</name>
    <name evidence="13" type="ORF">H8K52_08215</name>
</gene>
<dbReference type="PANTHER" id="PTHR28259">
    <property type="entry name" value="FLUORIDE EXPORT PROTEIN 1-RELATED"/>
    <property type="match status" value="1"/>
</dbReference>
<keyword evidence="2 12" id="KW-1003">Cell membrane</keyword>
<evidence type="ECO:0000256" key="7">
    <source>
        <dbReference type="ARBA" id="ARBA00023065"/>
    </source>
</evidence>
<organism evidence="13 14">
    <name type="scientific">Undibacterium seohonense</name>
    <dbReference type="NCBI Taxonomy" id="1344950"/>
    <lineage>
        <taxon>Bacteria</taxon>
        <taxon>Pseudomonadati</taxon>
        <taxon>Pseudomonadota</taxon>
        <taxon>Betaproteobacteria</taxon>
        <taxon>Burkholderiales</taxon>
        <taxon>Oxalobacteraceae</taxon>
        <taxon>Undibacterium</taxon>
    </lineage>
</organism>
<comment type="similarity">
    <text evidence="10 12">Belongs to the fluoride channel Fluc/FEX (TC 1.A.43) family.</text>
</comment>
<dbReference type="NCBIfam" id="NF010792">
    <property type="entry name" value="PRK14196.1"/>
    <property type="match status" value="1"/>
</dbReference>
<keyword evidence="8 12" id="KW-0472">Membrane</keyword>
<evidence type="ECO:0000313" key="13">
    <source>
        <dbReference type="EMBL" id="MBC3807326.1"/>
    </source>
</evidence>
<keyword evidence="9 12" id="KW-0407">Ion channel</keyword>
<name>A0ABR6X3G1_9BURK</name>
<evidence type="ECO:0000256" key="5">
    <source>
        <dbReference type="ARBA" id="ARBA00022989"/>
    </source>
</evidence>
<dbReference type="PROSITE" id="PS51257">
    <property type="entry name" value="PROKAR_LIPOPROTEIN"/>
    <property type="match status" value="1"/>
</dbReference>
<evidence type="ECO:0000256" key="6">
    <source>
        <dbReference type="ARBA" id="ARBA00023053"/>
    </source>
</evidence>
<keyword evidence="12" id="KW-0813">Transport</keyword>
<evidence type="ECO:0000256" key="2">
    <source>
        <dbReference type="ARBA" id="ARBA00022475"/>
    </source>
</evidence>
<sequence>MRMNGLSILAISAGAAFGACLRWLLGLGLNAVHVNLPLGTLIANLGGAYAIGICAGFFSANPQLSPEWRLFVVTGFLGGLTTFSTFSAEAMELLQKGEWIWAFGHTALHLFGSILCCFAGYATWRVFHSL</sequence>
<dbReference type="Pfam" id="PF02537">
    <property type="entry name" value="CRCB"/>
    <property type="match status" value="1"/>
</dbReference>